<dbReference type="EMBL" id="VYUT01000011">
    <property type="protein sequence ID" value="KAA9205134.1"/>
    <property type="molecule type" value="Genomic_DNA"/>
</dbReference>
<feature type="transmembrane region" description="Helical" evidence="1">
    <location>
        <begin position="172"/>
        <end position="194"/>
    </location>
</feature>
<dbReference type="Proteomes" id="UP000326078">
    <property type="component" value="Unassembled WGS sequence"/>
</dbReference>
<name>A0A5N0YSG5_9ENTE</name>
<keyword evidence="1" id="KW-0812">Transmembrane</keyword>
<feature type="transmembrane region" description="Helical" evidence="1">
    <location>
        <begin position="21"/>
        <end position="39"/>
    </location>
</feature>
<sequence>MNNNGLSIKDIFSFFKSHLKIYLATLLLSIILVGGLFFYSSISQNKIKQIEEINVPLFSFILENEQGNIMNTSGAVKEVFLTSLEDSNQFKQEVVEKLTVSYDDISNTINVRFVDTVSKSDEDQVKRFLRQELDEKKLSFFKNKTFYYVNNDINQANQNKLPITETVSKKKIILLVLVIFILTVIISTVLISWLEHKNKKVSQKFFLGDDVQTIDINSLDLSSKADQKRIIYSILNGTNTNKLVVSEDKQFINQLTTDNLDRVSGYYQLQDIENPVGEKTEELIIICVKQKTTKKWYKEQLEIGKALTNNIKTIYI</sequence>
<evidence type="ECO:0000313" key="2">
    <source>
        <dbReference type="EMBL" id="KAA9205134.1"/>
    </source>
</evidence>
<accession>A0A5N0YSG5</accession>
<proteinExistence type="predicted"/>
<organism evidence="2 3">
    <name type="scientific">Enterococcus durans</name>
    <dbReference type="NCBI Taxonomy" id="53345"/>
    <lineage>
        <taxon>Bacteria</taxon>
        <taxon>Bacillati</taxon>
        <taxon>Bacillota</taxon>
        <taxon>Bacilli</taxon>
        <taxon>Lactobacillales</taxon>
        <taxon>Enterococcaceae</taxon>
        <taxon>Enterococcus</taxon>
    </lineage>
</organism>
<dbReference type="AlphaFoldDB" id="A0A5N0YSG5"/>
<keyword evidence="1" id="KW-1133">Transmembrane helix</keyword>
<evidence type="ECO:0000256" key="1">
    <source>
        <dbReference type="SAM" id="Phobius"/>
    </source>
</evidence>
<reference evidence="2 3" key="1">
    <citation type="submission" date="2019-09" db="EMBL/GenBank/DDBJ databases">
        <title>Vancomyinc resistant enterococci isolated from farm animals in Switzerland.</title>
        <authorList>
            <person name="Stevens M.J.A."/>
            <person name="Stephan R."/>
            <person name="Morach M."/>
            <person name="Nuesch-Inderbinen M."/>
        </authorList>
    </citation>
    <scope>NUCLEOTIDE SEQUENCE [LARGE SCALE GENOMIC DNA]</scope>
    <source>
        <strain evidence="2 3">GH27</strain>
    </source>
</reference>
<gene>
    <name evidence="2" type="ORF">F6X95_08615</name>
</gene>
<evidence type="ECO:0000313" key="3">
    <source>
        <dbReference type="Proteomes" id="UP000326078"/>
    </source>
</evidence>
<protein>
    <submittedName>
        <fullName evidence="2">Uncharacterized protein</fullName>
    </submittedName>
</protein>
<keyword evidence="1" id="KW-0472">Membrane</keyword>
<comment type="caution">
    <text evidence="2">The sequence shown here is derived from an EMBL/GenBank/DDBJ whole genome shotgun (WGS) entry which is preliminary data.</text>
</comment>
<dbReference type="RefSeq" id="WP_151026373.1">
    <property type="nucleotide sequence ID" value="NZ_VYUK01000009.1"/>
</dbReference>